<dbReference type="PATRIC" id="fig|45074.5.peg.2315"/>
<dbReference type="OrthoDB" id="9803968at2"/>
<dbReference type="GO" id="GO:0016746">
    <property type="term" value="F:acyltransferase activity"/>
    <property type="evidence" value="ECO:0007669"/>
    <property type="project" value="UniProtKB-KW"/>
</dbReference>
<gene>
    <name evidence="3" type="ORF">Lsan_2164</name>
</gene>
<evidence type="ECO:0000256" key="1">
    <source>
        <dbReference type="SAM" id="Coils"/>
    </source>
</evidence>
<keyword evidence="3" id="KW-0012">Acyltransferase</keyword>
<keyword evidence="1" id="KW-0175">Coiled coil</keyword>
<dbReference type="AlphaFoldDB" id="A0A0W0YRS7"/>
<proteinExistence type="predicted"/>
<dbReference type="Proteomes" id="UP000054703">
    <property type="component" value="Unassembled WGS sequence"/>
</dbReference>
<organism evidence="3 4">
    <name type="scientific">Legionella santicrucis</name>
    <dbReference type="NCBI Taxonomy" id="45074"/>
    <lineage>
        <taxon>Bacteria</taxon>
        <taxon>Pseudomonadati</taxon>
        <taxon>Pseudomonadota</taxon>
        <taxon>Gammaproteobacteria</taxon>
        <taxon>Legionellales</taxon>
        <taxon>Legionellaceae</taxon>
        <taxon>Legionella</taxon>
    </lineage>
</organism>
<dbReference type="Pfam" id="PF00501">
    <property type="entry name" value="AMP-binding"/>
    <property type="match status" value="1"/>
</dbReference>
<dbReference type="RefSeq" id="WP_058514421.1">
    <property type="nucleotide sequence ID" value="NZ_CAAAIH010000037.1"/>
</dbReference>
<protein>
    <submittedName>
        <fullName evidence="3">2-acylglycerophosphoethanolamine acyltransferase</fullName>
    </submittedName>
</protein>
<dbReference type="InterPro" id="IPR042099">
    <property type="entry name" value="ANL_N_sf"/>
</dbReference>
<evidence type="ECO:0000313" key="3">
    <source>
        <dbReference type="EMBL" id="KTD59573.1"/>
    </source>
</evidence>
<dbReference type="GO" id="GO:0004467">
    <property type="term" value="F:long-chain fatty acid-CoA ligase activity"/>
    <property type="evidence" value="ECO:0007669"/>
    <property type="project" value="TreeGrafter"/>
</dbReference>
<evidence type="ECO:0000259" key="2">
    <source>
        <dbReference type="Pfam" id="PF00501"/>
    </source>
</evidence>
<dbReference type="InterPro" id="IPR000873">
    <property type="entry name" value="AMP-dep_synth/lig_dom"/>
</dbReference>
<dbReference type="STRING" id="45074.Lsan_2164"/>
<keyword evidence="3" id="KW-0808">Transferase</keyword>
<dbReference type="PANTHER" id="PTHR43272">
    <property type="entry name" value="LONG-CHAIN-FATTY-ACID--COA LIGASE"/>
    <property type="match status" value="1"/>
</dbReference>
<keyword evidence="4" id="KW-1185">Reference proteome</keyword>
<evidence type="ECO:0000313" key="4">
    <source>
        <dbReference type="Proteomes" id="UP000054703"/>
    </source>
</evidence>
<comment type="caution">
    <text evidence="3">The sequence shown here is derived from an EMBL/GenBank/DDBJ whole genome shotgun (WGS) entry which is preliminary data.</text>
</comment>
<dbReference type="PANTHER" id="PTHR43272:SF52">
    <property type="entry name" value="AMP-DEPENDENT SYNTHETASE_LIGASE DOMAIN-CONTAINING PROTEIN"/>
    <property type="match status" value="1"/>
</dbReference>
<sequence length="486" mass="54447">MMSTICINSIPSSAAICFNFKQMIEADEMKQQVKQLQEALALTNLKCLGLYLDNSPEWLYVSLATMAAEISLVPLPLFFKLEQINYIISSTQMDGIISHDPQILSQLMPEGRLTKLANNLFIIQKEPSSSVFQGILTFTSGSTGAPKGVLLPYANVVKQLNAIYAHLQPENLIRYLSLMPFSILLENLIAIDTLLHGGVVYLQPVASFLDLNQFSIKVAPLLVYLQTSEIDTLLLMPLFLEQLMDSLENHQLTLPESIRFIALGSAMVSSSLLSRAAKLNLPIYQGYGLSESCSIVSMNTVQENKLGSVGKVLPHIDLKIDEQNSILIRGNLFQSYLGETAINPDEFFDTGDLGYLEDGFLYFTGRKKNLMVLSNGRNVSPEWIENELSVINSIKHLVVEGDSRPFISVIIDPKPNFDEALWLERLGAINQKLPAFAQVKAYLIAREPFTRENHLLTLKHRPDTRAIRRVYQKELEAVYDELSEAF</sequence>
<dbReference type="InterPro" id="IPR020845">
    <property type="entry name" value="AMP-binding_CS"/>
</dbReference>
<dbReference type="PROSITE" id="PS00455">
    <property type="entry name" value="AMP_BINDING"/>
    <property type="match status" value="1"/>
</dbReference>
<name>A0A0W0YRS7_9GAMM</name>
<dbReference type="Pfam" id="PF23562">
    <property type="entry name" value="AMP-binding_C_3"/>
    <property type="match status" value="1"/>
</dbReference>
<accession>A0A0W0YRS7</accession>
<dbReference type="Gene3D" id="3.40.50.12780">
    <property type="entry name" value="N-terminal domain of ligase-like"/>
    <property type="match status" value="1"/>
</dbReference>
<feature type="domain" description="AMP-dependent synthetase/ligase" evidence="2">
    <location>
        <begin position="28"/>
        <end position="323"/>
    </location>
</feature>
<dbReference type="SUPFAM" id="SSF56801">
    <property type="entry name" value="Acetyl-CoA synthetase-like"/>
    <property type="match status" value="1"/>
</dbReference>
<dbReference type="EMBL" id="LNYU01000053">
    <property type="protein sequence ID" value="KTD59573.1"/>
    <property type="molecule type" value="Genomic_DNA"/>
</dbReference>
<feature type="coiled-coil region" evidence="1">
    <location>
        <begin position="19"/>
        <end position="46"/>
    </location>
</feature>
<dbReference type="GO" id="GO:0016020">
    <property type="term" value="C:membrane"/>
    <property type="evidence" value="ECO:0007669"/>
    <property type="project" value="TreeGrafter"/>
</dbReference>
<reference evidence="3 4" key="1">
    <citation type="submission" date="2015-11" db="EMBL/GenBank/DDBJ databases">
        <title>Genomic analysis of 38 Legionella species identifies large and diverse effector repertoires.</title>
        <authorList>
            <person name="Burstein D."/>
            <person name="Amaro F."/>
            <person name="Zusman T."/>
            <person name="Lifshitz Z."/>
            <person name="Cohen O."/>
            <person name="Gilbert J.A."/>
            <person name="Pupko T."/>
            <person name="Shuman H.A."/>
            <person name="Segal G."/>
        </authorList>
    </citation>
    <scope>NUCLEOTIDE SEQUENCE [LARGE SCALE GENOMIC DNA]</scope>
    <source>
        <strain evidence="3 4">SC-63-C7</strain>
    </source>
</reference>